<comment type="caution">
    <text evidence="1">The sequence shown here is derived from an EMBL/GenBank/DDBJ whole genome shotgun (WGS) entry which is preliminary data.</text>
</comment>
<name>A0ACB0ZQ22_MELEN</name>
<organism evidence="1 2">
    <name type="scientific">Meloidogyne enterolobii</name>
    <name type="common">Root-knot nematode worm</name>
    <name type="synonym">Meloidogyne mayaguensis</name>
    <dbReference type="NCBI Taxonomy" id="390850"/>
    <lineage>
        <taxon>Eukaryota</taxon>
        <taxon>Metazoa</taxon>
        <taxon>Ecdysozoa</taxon>
        <taxon>Nematoda</taxon>
        <taxon>Chromadorea</taxon>
        <taxon>Rhabditida</taxon>
        <taxon>Tylenchina</taxon>
        <taxon>Tylenchomorpha</taxon>
        <taxon>Tylenchoidea</taxon>
        <taxon>Meloidogynidae</taxon>
        <taxon>Meloidogyninae</taxon>
        <taxon>Meloidogyne</taxon>
    </lineage>
</organism>
<dbReference type="Proteomes" id="UP001497535">
    <property type="component" value="Unassembled WGS sequence"/>
</dbReference>
<protein>
    <submittedName>
        <fullName evidence="1">Uncharacterized protein</fullName>
    </submittedName>
</protein>
<evidence type="ECO:0000313" key="1">
    <source>
        <dbReference type="EMBL" id="CAK5080497.1"/>
    </source>
</evidence>
<gene>
    <name evidence="1" type="ORF">MENTE1834_LOCUS27672</name>
</gene>
<evidence type="ECO:0000313" key="2">
    <source>
        <dbReference type="Proteomes" id="UP001497535"/>
    </source>
</evidence>
<proteinExistence type="predicted"/>
<sequence>MGAVGTVYLLFYKTLLPLLFTFIYWMTFSYNHLITKTAKRPPTLLHYLKHPSLKIFIILNWSSWKHVKTIILSDQS</sequence>
<accession>A0ACB0ZQ22</accession>
<reference evidence="1" key="1">
    <citation type="submission" date="2023-11" db="EMBL/GenBank/DDBJ databases">
        <authorList>
            <person name="Poullet M."/>
        </authorList>
    </citation>
    <scope>NUCLEOTIDE SEQUENCE</scope>
    <source>
        <strain evidence="1">E1834</strain>
    </source>
</reference>
<keyword evidence="2" id="KW-1185">Reference proteome</keyword>
<dbReference type="EMBL" id="CAVMJV010000042">
    <property type="protein sequence ID" value="CAK5080497.1"/>
    <property type="molecule type" value="Genomic_DNA"/>
</dbReference>